<protein>
    <recommendedName>
        <fullName evidence="4">Xylulose kinase</fullName>
        <ecNumber evidence="4">2.7.1.17</ecNumber>
    </recommendedName>
</protein>
<evidence type="ECO:0000259" key="5">
    <source>
        <dbReference type="Pfam" id="PF00370"/>
    </source>
</evidence>
<feature type="domain" description="Carbohydrate kinase FGGY C-terminal" evidence="6">
    <location>
        <begin position="160"/>
        <end position="344"/>
    </location>
</feature>
<accession>A0A7R9LGQ9</accession>
<organism evidence="7">
    <name type="scientific">Oppiella nova</name>
    <dbReference type="NCBI Taxonomy" id="334625"/>
    <lineage>
        <taxon>Eukaryota</taxon>
        <taxon>Metazoa</taxon>
        <taxon>Ecdysozoa</taxon>
        <taxon>Arthropoda</taxon>
        <taxon>Chelicerata</taxon>
        <taxon>Arachnida</taxon>
        <taxon>Acari</taxon>
        <taxon>Acariformes</taxon>
        <taxon>Sarcoptiformes</taxon>
        <taxon>Oribatida</taxon>
        <taxon>Brachypylina</taxon>
        <taxon>Oppioidea</taxon>
        <taxon>Oppiidae</taxon>
        <taxon>Oppiella</taxon>
    </lineage>
</organism>
<dbReference type="Pfam" id="PF00370">
    <property type="entry name" value="FGGY_N"/>
    <property type="match status" value="1"/>
</dbReference>
<keyword evidence="2 4" id="KW-0808">Transferase</keyword>
<reference evidence="7" key="1">
    <citation type="submission" date="2020-11" db="EMBL/GenBank/DDBJ databases">
        <authorList>
            <person name="Tran Van P."/>
        </authorList>
    </citation>
    <scope>NUCLEOTIDE SEQUENCE</scope>
</reference>
<gene>
    <name evidence="7" type="ORF">ONB1V03_LOCUS3033</name>
</gene>
<keyword evidence="4" id="KW-0119">Carbohydrate metabolism</keyword>
<dbReference type="GO" id="GO:0005524">
    <property type="term" value="F:ATP binding"/>
    <property type="evidence" value="ECO:0007669"/>
    <property type="project" value="UniProtKB-KW"/>
</dbReference>
<dbReference type="PANTHER" id="PTHR10196:SF57">
    <property type="entry name" value="XYLULOSE KINASE"/>
    <property type="match status" value="1"/>
</dbReference>
<dbReference type="FunFam" id="3.30.420.40:FF:000096">
    <property type="entry name" value="xylulose kinase"/>
    <property type="match status" value="1"/>
</dbReference>
<dbReference type="InterPro" id="IPR043129">
    <property type="entry name" value="ATPase_NBD"/>
</dbReference>
<dbReference type="EC" id="2.7.1.17" evidence="4"/>
<dbReference type="SUPFAM" id="SSF53067">
    <property type="entry name" value="Actin-like ATPase domain"/>
    <property type="match status" value="2"/>
</dbReference>
<dbReference type="GO" id="GO:0005829">
    <property type="term" value="C:cytosol"/>
    <property type="evidence" value="ECO:0007669"/>
    <property type="project" value="TreeGrafter"/>
</dbReference>
<proteinExistence type="inferred from homology"/>
<keyword evidence="4" id="KW-0067">ATP-binding</keyword>
<evidence type="ECO:0000259" key="6">
    <source>
        <dbReference type="Pfam" id="PF02782"/>
    </source>
</evidence>
<comment type="similarity">
    <text evidence="1 4">Belongs to the FGGY kinase family.</text>
</comment>
<dbReference type="AlphaFoldDB" id="A0A7R9LGQ9"/>
<dbReference type="EMBL" id="OC915641">
    <property type="protein sequence ID" value="CAD7641312.1"/>
    <property type="molecule type" value="Genomic_DNA"/>
</dbReference>
<comment type="function">
    <text evidence="4">Phosphorylates D-xylulose to produce D-xylulose 5-phosphate, a molecule that may play an important role in the regulation of glucose metabolism and lipogenesis.</text>
</comment>
<name>A0A7R9LGQ9_9ACAR</name>
<evidence type="ECO:0000256" key="1">
    <source>
        <dbReference type="ARBA" id="ARBA00009156"/>
    </source>
</evidence>
<comment type="catalytic activity">
    <reaction evidence="4">
        <text>D-xylulose + ATP = D-xylulose 5-phosphate + ADP + H(+)</text>
        <dbReference type="Rhea" id="RHEA:10964"/>
        <dbReference type="ChEBI" id="CHEBI:15378"/>
        <dbReference type="ChEBI" id="CHEBI:17140"/>
        <dbReference type="ChEBI" id="CHEBI:30616"/>
        <dbReference type="ChEBI" id="CHEBI:57737"/>
        <dbReference type="ChEBI" id="CHEBI:456216"/>
        <dbReference type="EC" id="2.7.1.17"/>
    </reaction>
</comment>
<dbReference type="CDD" id="cd07776">
    <property type="entry name" value="ASKHA_NBD_FGGY_SpXK-like"/>
    <property type="match status" value="1"/>
</dbReference>
<keyword evidence="4" id="KW-0859">Xylose metabolism</keyword>
<dbReference type="EMBL" id="CAJPVJ010000816">
    <property type="protein sequence ID" value="CAG2163458.1"/>
    <property type="molecule type" value="Genomic_DNA"/>
</dbReference>
<dbReference type="GO" id="GO:0042732">
    <property type="term" value="P:D-xylose metabolic process"/>
    <property type="evidence" value="ECO:0007669"/>
    <property type="project" value="UniProtKB-UniRule"/>
</dbReference>
<dbReference type="Proteomes" id="UP000728032">
    <property type="component" value="Unassembled WGS sequence"/>
</dbReference>
<evidence type="ECO:0000256" key="4">
    <source>
        <dbReference type="RuleBase" id="RU367058"/>
    </source>
</evidence>
<evidence type="ECO:0000256" key="2">
    <source>
        <dbReference type="ARBA" id="ARBA00022679"/>
    </source>
</evidence>
<evidence type="ECO:0000313" key="7">
    <source>
        <dbReference type="EMBL" id="CAD7641312.1"/>
    </source>
</evidence>
<dbReference type="GO" id="GO:0004856">
    <property type="term" value="F:D-xylulokinase activity"/>
    <property type="evidence" value="ECO:0007669"/>
    <property type="project" value="UniProtKB-UniRule"/>
</dbReference>
<dbReference type="InterPro" id="IPR018485">
    <property type="entry name" value="FGGY_C"/>
</dbReference>
<keyword evidence="3 4" id="KW-0418">Kinase</keyword>
<dbReference type="PANTHER" id="PTHR10196">
    <property type="entry name" value="SUGAR KINASE"/>
    <property type="match status" value="1"/>
</dbReference>
<dbReference type="Gene3D" id="3.30.420.40">
    <property type="match status" value="2"/>
</dbReference>
<dbReference type="Pfam" id="PF02782">
    <property type="entry name" value="FGGY_C"/>
    <property type="match status" value="1"/>
</dbReference>
<keyword evidence="8" id="KW-1185">Reference proteome</keyword>
<dbReference type="InterPro" id="IPR018484">
    <property type="entry name" value="FGGY_N"/>
</dbReference>
<dbReference type="OrthoDB" id="1728974at2759"/>
<evidence type="ECO:0000256" key="3">
    <source>
        <dbReference type="ARBA" id="ARBA00022777"/>
    </source>
</evidence>
<sequence length="401" mass="44428">MDSSTTQYCKQLEQWVGGPQRLADISGSRAYERFTGSQIAKIFNTRPEVYGQTERICLVSNFCASLFIGDYAPIDYSDGSGMNLLDITSHQWSQQCLDFCGPELSTKLGETLIPTASVVGPISQYFVDRYGFSADCRVVSFTGDNPASLIGMGLRKDDIAVSLGTSDTVFLRLNQPKPALDGHILCNPLDESSYMGLICFKNGSRTRERVRDECAEGDWPLFNELLESTPRGNFGNIGFYFDFKEIYPLISGDFRYNKFDAEVQRFSKEVEVRACIEGQFLRLRVHAENLGYNIGPNTRVLATGGASANGTIIQALADVFNAPVIVQTRPNSAALGGAFLAKYSLIKEQISFEDMIEEIDSTSIAANPSSDAFNVYTPLAQRYRKLEKEIDNKANNNSNHI</sequence>
<keyword evidence="4" id="KW-0547">Nucleotide-binding</keyword>
<dbReference type="InterPro" id="IPR042024">
    <property type="entry name" value="D-XK_euk"/>
</dbReference>
<dbReference type="GO" id="GO:0005997">
    <property type="term" value="P:xylulose metabolic process"/>
    <property type="evidence" value="ECO:0007669"/>
    <property type="project" value="UniProtKB-UniRule"/>
</dbReference>
<evidence type="ECO:0000313" key="8">
    <source>
        <dbReference type="Proteomes" id="UP000728032"/>
    </source>
</evidence>
<feature type="domain" description="Carbohydrate kinase FGGY N-terminal" evidence="5">
    <location>
        <begin position="2"/>
        <end position="151"/>
    </location>
</feature>